<accession>A0A7C8I367</accession>
<gene>
    <name evidence="7" type="ORF">BDV95DRAFT_608517</name>
</gene>
<feature type="binding site" description="axial binding residue" evidence="4">
    <location>
        <position position="453"/>
    </location>
    <ligand>
        <name>heme</name>
        <dbReference type="ChEBI" id="CHEBI:30413"/>
    </ligand>
    <ligandPart>
        <name>Fe</name>
        <dbReference type="ChEBI" id="CHEBI:18248"/>
    </ligandPart>
</feature>
<evidence type="ECO:0000256" key="1">
    <source>
        <dbReference type="ARBA" id="ARBA00001971"/>
    </source>
</evidence>
<dbReference type="PANTHER" id="PTHR24305:SF199">
    <property type="entry name" value="P450, PUTATIVE (EUROFUNG)-RELATED"/>
    <property type="match status" value="1"/>
</dbReference>
<dbReference type="SUPFAM" id="SSF48264">
    <property type="entry name" value="Cytochrome P450"/>
    <property type="match status" value="1"/>
</dbReference>
<dbReference type="InterPro" id="IPR017972">
    <property type="entry name" value="Cyt_P450_CS"/>
</dbReference>
<dbReference type="GO" id="GO:0005506">
    <property type="term" value="F:iron ion binding"/>
    <property type="evidence" value="ECO:0007669"/>
    <property type="project" value="InterPro"/>
</dbReference>
<dbReference type="PANTHER" id="PTHR24305">
    <property type="entry name" value="CYTOCHROME P450"/>
    <property type="match status" value="1"/>
</dbReference>
<dbReference type="OrthoDB" id="1470350at2759"/>
<organism evidence="7 8">
    <name type="scientific">Massariosphaeria phaeospora</name>
    <dbReference type="NCBI Taxonomy" id="100035"/>
    <lineage>
        <taxon>Eukaryota</taxon>
        <taxon>Fungi</taxon>
        <taxon>Dikarya</taxon>
        <taxon>Ascomycota</taxon>
        <taxon>Pezizomycotina</taxon>
        <taxon>Dothideomycetes</taxon>
        <taxon>Pleosporomycetidae</taxon>
        <taxon>Pleosporales</taxon>
        <taxon>Pleosporales incertae sedis</taxon>
        <taxon>Massariosphaeria</taxon>
    </lineage>
</organism>
<keyword evidence="5" id="KW-0560">Oxidoreductase</keyword>
<dbReference type="PRINTS" id="PR00463">
    <property type="entry name" value="EP450I"/>
</dbReference>
<keyword evidence="5" id="KW-0503">Monooxygenase</keyword>
<keyword evidence="6" id="KW-1133">Transmembrane helix</keyword>
<dbReference type="AlphaFoldDB" id="A0A7C8I367"/>
<keyword evidence="8" id="KW-1185">Reference proteome</keyword>
<comment type="cofactor">
    <cofactor evidence="1 4">
        <name>heme</name>
        <dbReference type="ChEBI" id="CHEBI:30413"/>
    </cofactor>
</comment>
<dbReference type="GO" id="GO:0004497">
    <property type="term" value="F:monooxygenase activity"/>
    <property type="evidence" value="ECO:0007669"/>
    <property type="project" value="UniProtKB-KW"/>
</dbReference>
<name>A0A7C8I367_9PLEO</name>
<dbReference type="InterPro" id="IPR050121">
    <property type="entry name" value="Cytochrome_P450_monoxygenase"/>
</dbReference>
<reference evidence="7 8" key="1">
    <citation type="submission" date="2020-01" db="EMBL/GenBank/DDBJ databases">
        <authorList>
            <consortium name="DOE Joint Genome Institute"/>
            <person name="Haridas S."/>
            <person name="Albert R."/>
            <person name="Binder M."/>
            <person name="Bloem J."/>
            <person name="Labutti K."/>
            <person name="Salamov A."/>
            <person name="Andreopoulos B."/>
            <person name="Baker S.E."/>
            <person name="Barry K."/>
            <person name="Bills G."/>
            <person name="Bluhm B.H."/>
            <person name="Cannon C."/>
            <person name="Castanera R."/>
            <person name="Culley D.E."/>
            <person name="Daum C."/>
            <person name="Ezra D."/>
            <person name="Gonzalez J.B."/>
            <person name="Henrissat B."/>
            <person name="Kuo A."/>
            <person name="Liang C."/>
            <person name="Lipzen A."/>
            <person name="Lutzoni F."/>
            <person name="Magnuson J."/>
            <person name="Mondo S."/>
            <person name="Nolan M."/>
            <person name="Ohm R."/>
            <person name="Pangilinan J."/>
            <person name="Park H.-J.H."/>
            <person name="Ramirez L."/>
            <person name="Alfaro M."/>
            <person name="Sun H."/>
            <person name="Tritt A."/>
            <person name="Yoshinaga Y."/>
            <person name="Zwiers L.-H.L."/>
            <person name="Turgeon B.G."/>
            <person name="Goodwin S.B."/>
            <person name="Spatafora J.W."/>
            <person name="Crous P.W."/>
            <person name="Grigoriev I.V."/>
        </authorList>
    </citation>
    <scope>NUCLEOTIDE SEQUENCE [LARGE SCALE GENOMIC DNA]</scope>
    <source>
        <strain evidence="7 8">CBS 611.86</strain>
    </source>
</reference>
<dbReference type="PROSITE" id="PS00086">
    <property type="entry name" value="CYTOCHROME_P450"/>
    <property type="match status" value="1"/>
</dbReference>
<dbReference type="CDD" id="cd11058">
    <property type="entry name" value="CYP60B-like"/>
    <property type="match status" value="1"/>
</dbReference>
<dbReference type="InterPro" id="IPR002401">
    <property type="entry name" value="Cyt_P450_E_grp-I"/>
</dbReference>
<keyword evidence="2 4" id="KW-0479">Metal-binding</keyword>
<keyword evidence="6" id="KW-0812">Transmembrane</keyword>
<sequence>MVLEDGSLAVQLTAAVLVLIFTYPLFTTIYNLTLHPLAHVPGPRTWSCSRLPYIRALLTGTIVHDIEALHRKHGPVLRIAPDEITFATADAWTDILQHPRAGHQQFLKDPVWWKTQPGQPDSLISAINPAMHAQIRKLLVPGFTTRALKAQEPILHRYVNLLVEKLRERVVLSGGAGTDGVEIDMAPWFNFTTFDIFGDLGFGESFDCLQHSRYHPWIALLFNSVKAASFVVSARFYPVVEFLLMSAIPASLKKMQKDHYQQIVDKVQRRLNWELERPDLMSHVMEGKGTSGLPIGNINTTFMVLTTAGSETTATTLCGTLNYLISHPDKMACLVSEVRGAFQTPEQITLEALENLPYLNASLSEGLRLCPPIPWVLPRKVPVGGDTVCGYWLPGGTSVSIQAWTLNRDPTYFHCASSFRPERWLPAARDPSSPYFHDNRQAVQPFSVGPRNCMGQHLAWAEMRLILAKLLWTFDVAAIEGKSLRWEDLRTFLLVEKKPVEVRMTLRQT</sequence>
<evidence type="ECO:0000313" key="8">
    <source>
        <dbReference type="Proteomes" id="UP000481861"/>
    </source>
</evidence>
<evidence type="ECO:0000256" key="3">
    <source>
        <dbReference type="ARBA" id="ARBA00023004"/>
    </source>
</evidence>
<evidence type="ECO:0000256" key="2">
    <source>
        <dbReference type="ARBA" id="ARBA00022723"/>
    </source>
</evidence>
<protein>
    <submittedName>
        <fullName evidence="7">Isotrichodermin C-15 hydroxylase</fullName>
    </submittedName>
</protein>
<dbReference type="EMBL" id="JAADJZ010000015">
    <property type="protein sequence ID" value="KAF2869677.1"/>
    <property type="molecule type" value="Genomic_DNA"/>
</dbReference>
<keyword evidence="6" id="KW-0472">Membrane</keyword>
<dbReference type="Gene3D" id="1.10.630.10">
    <property type="entry name" value="Cytochrome P450"/>
    <property type="match status" value="1"/>
</dbReference>
<evidence type="ECO:0000256" key="4">
    <source>
        <dbReference type="PIRSR" id="PIRSR602401-1"/>
    </source>
</evidence>
<evidence type="ECO:0000313" key="7">
    <source>
        <dbReference type="EMBL" id="KAF2869677.1"/>
    </source>
</evidence>
<comment type="similarity">
    <text evidence="5">Belongs to the cytochrome P450 family.</text>
</comment>
<dbReference type="InterPro" id="IPR036396">
    <property type="entry name" value="Cyt_P450_sf"/>
</dbReference>
<evidence type="ECO:0000256" key="6">
    <source>
        <dbReference type="SAM" id="Phobius"/>
    </source>
</evidence>
<dbReference type="GO" id="GO:0016705">
    <property type="term" value="F:oxidoreductase activity, acting on paired donors, with incorporation or reduction of molecular oxygen"/>
    <property type="evidence" value="ECO:0007669"/>
    <property type="project" value="InterPro"/>
</dbReference>
<dbReference type="InterPro" id="IPR001128">
    <property type="entry name" value="Cyt_P450"/>
</dbReference>
<keyword evidence="4 5" id="KW-0349">Heme</keyword>
<dbReference type="PRINTS" id="PR00385">
    <property type="entry name" value="P450"/>
</dbReference>
<comment type="caution">
    <text evidence="7">The sequence shown here is derived from an EMBL/GenBank/DDBJ whole genome shotgun (WGS) entry which is preliminary data.</text>
</comment>
<proteinExistence type="inferred from homology"/>
<dbReference type="Proteomes" id="UP000481861">
    <property type="component" value="Unassembled WGS sequence"/>
</dbReference>
<dbReference type="Pfam" id="PF00067">
    <property type="entry name" value="p450"/>
    <property type="match status" value="1"/>
</dbReference>
<keyword evidence="3 4" id="KW-0408">Iron</keyword>
<dbReference type="GO" id="GO:0020037">
    <property type="term" value="F:heme binding"/>
    <property type="evidence" value="ECO:0007669"/>
    <property type="project" value="InterPro"/>
</dbReference>
<feature type="transmembrane region" description="Helical" evidence="6">
    <location>
        <begin position="7"/>
        <end position="26"/>
    </location>
</feature>
<evidence type="ECO:0000256" key="5">
    <source>
        <dbReference type="RuleBase" id="RU000461"/>
    </source>
</evidence>